<organism evidence="1 2">
    <name type="scientific">Streptomyces montanus</name>
    <dbReference type="NCBI Taxonomy" id="2580423"/>
    <lineage>
        <taxon>Bacteria</taxon>
        <taxon>Bacillati</taxon>
        <taxon>Actinomycetota</taxon>
        <taxon>Actinomycetes</taxon>
        <taxon>Kitasatosporales</taxon>
        <taxon>Streptomycetaceae</taxon>
        <taxon>Streptomyces</taxon>
    </lineage>
</organism>
<accession>A0A5R9G6F3</accession>
<proteinExistence type="predicted"/>
<dbReference type="AlphaFoldDB" id="A0A5R9G6F3"/>
<dbReference type="EMBL" id="VBZC01000005">
    <property type="protein sequence ID" value="TLS47095.1"/>
    <property type="molecule type" value="Genomic_DNA"/>
</dbReference>
<name>A0A5R9G6F3_9ACTN</name>
<dbReference type="Proteomes" id="UP000305906">
    <property type="component" value="Unassembled WGS sequence"/>
</dbReference>
<gene>
    <name evidence="1" type="ORF">FE633_05965</name>
</gene>
<evidence type="ECO:0000313" key="1">
    <source>
        <dbReference type="EMBL" id="TLS47095.1"/>
    </source>
</evidence>
<protein>
    <submittedName>
        <fullName evidence="1">Uncharacterized protein</fullName>
    </submittedName>
</protein>
<keyword evidence="2" id="KW-1185">Reference proteome</keyword>
<dbReference type="RefSeq" id="WP_138044010.1">
    <property type="nucleotide sequence ID" value="NZ_VBZC01000005.1"/>
</dbReference>
<comment type="caution">
    <text evidence="1">The sequence shown here is derived from an EMBL/GenBank/DDBJ whole genome shotgun (WGS) entry which is preliminary data.</text>
</comment>
<sequence length="176" mass="19593">MGDSTLWVAALTAATAVLASWVTSRGTARAARIQADAAAATVRTDRLRAARRAAYVDVIEQAQRMGDLYWKVTDTHEISDADDRLLTLKDLRLRLRGEYAVLRQRVWVADLEGPPEVASAADRLRRSTSDNYRALGAMIAGEPDAAERFDACYRPYWESVVHFVDTARSALHETRT</sequence>
<reference evidence="1 2" key="1">
    <citation type="submission" date="2019-05" db="EMBL/GenBank/DDBJ databases">
        <title>Streptomyces sp. NEAU-C151, a novel actinomycete isolated from soil.</title>
        <authorList>
            <person name="Han L."/>
            <person name="Jiang H."/>
        </authorList>
    </citation>
    <scope>NUCLEOTIDE SEQUENCE [LARGE SCALE GENOMIC DNA]</scope>
    <source>
        <strain evidence="1 2">NEAU-C151</strain>
    </source>
</reference>
<evidence type="ECO:0000313" key="2">
    <source>
        <dbReference type="Proteomes" id="UP000305906"/>
    </source>
</evidence>